<evidence type="ECO:0000256" key="3">
    <source>
        <dbReference type="ARBA" id="ARBA00023295"/>
    </source>
</evidence>
<keyword evidence="2" id="KW-0378">Hydrolase</keyword>
<dbReference type="RefSeq" id="WP_091523189.1">
    <property type="nucleotide sequence ID" value="NZ_LT629772.1"/>
</dbReference>
<dbReference type="Gene3D" id="3.20.20.300">
    <property type="entry name" value="Glycoside hydrolase, family 3, N-terminal domain"/>
    <property type="match status" value="1"/>
</dbReference>
<organism evidence="5 6">
    <name type="scientific">Microlunatus soli</name>
    <dbReference type="NCBI Taxonomy" id="630515"/>
    <lineage>
        <taxon>Bacteria</taxon>
        <taxon>Bacillati</taxon>
        <taxon>Actinomycetota</taxon>
        <taxon>Actinomycetes</taxon>
        <taxon>Propionibacteriales</taxon>
        <taxon>Propionibacteriaceae</taxon>
        <taxon>Microlunatus</taxon>
    </lineage>
</organism>
<evidence type="ECO:0000256" key="2">
    <source>
        <dbReference type="ARBA" id="ARBA00022801"/>
    </source>
</evidence>
<evidence type="ECO:0000256" key="1">
    <source>
        <dbReference type="ARBA" id="ARBA00005336"/>
    </source>
</evidence>
<dbReference type="InterPro" id="IPR017853">
    <property type="entry name" value="GH"/>
</dbReference>
<feature type="domain" description="Glycoside hydrolase family 3 N-terminal" evidence="4">
    <location>
        <begin position="32"/>
        <end position="320"/>
    </location>
</feature>
<dbReference type="InterPro" id="IPR036962">
    <property type="entry name" value="Glyco_hydro_3_N_sf"/>
</dbReference>
<dbReference type="InterPro" id="IPR001764">
    <property type="entry name" value="Glyco_hydro_3_N"/>
</dbReference>
<dbReference type="Pfam" id="PF00933">
    <property type="entry name" value="Glyco_hydro_3"/>
    <property type="match status" value="1"/>
</dbReference>
<keyword evidence="6" id="KW-1185">Reference proteome</keyword>
<reference evidence="5 6" key="1">
    <citation type="submission" date="2016-10" db="EMBL/GenBank/DDBJ databases">
        <authorList>
            <person name="de Groot N.N."/>
        </authorList>
    </citation>
    <scope>NUCLEOTIDE SEQUENCE [LARGE SCALE GENOMIC DNA]</scope>
    <source>
        <strain evidence="5 6">DSM 21800</strain>
    </source>
</reference>
<dbReference type="GO" id="GO:0005975">
    <property type="term" value="P:carbohydrate metabolic process"/>
    <property type="evidence" value="ECO:0007669"/>
    <property type="project" value="InterPro"/>
</dbReference>
<accession>A0A1H1RX20</accession>
<dbReference type="SUPFAM" id="SSF51445">
    <property type="entry name" value="(Trans)glycosidases"/>
    <property type="match status" value="1"/>
</dbReference>
<sequence length="490" mass="51608">MDELDRLAHAVLFPSLGRPDVPRWIAGPLAAGLGGFVLFGRESVSVGQLQSLTAELRALAPGIHLAIDEEGGDVSRLQGTGLLSTPGNLALGRIDDLEITRDCARQIGLALRTVGIDWDFAPAVDTAVNPLSPNGIRCFGSDRARVSEHAAAWVDGLQSAGVSACAKHFPGHGLSGTDAHLGTPDLDITRDELIADYLDPFRAVVAAGVDSIMVSHPRVPAVDTLPASISGPVITGLLRQELGYDGVVITDALEMQGVARVADLPTASVLALKAGADALCLGSWSFGDDVRRAAGAIVDAVRGGELAVSRLEEAAGRLRRMGAERAPRDQQPDLTTGPRLARQAAVATGQPRLRGSACLVVRLEPGVSPAAGRGGGDLEGLLQADGRTVERIAISGQTYNGHGMVLAGIGEFREQYGSDGDVIILVRSPHRYEWQRTILDEILSINTDLVVLDMGFVHKDFSAARGWIRTYGASTACAMAATEILTERER</sequence>
<dbReference type="OrthoDB" id="9805821at2"/>
<dbReference type="AlphaFoldDB" id="A0A1H1RX20"/>
<dbReference type="STRING" id="630515.SAMN04489812_1801"/>
<dbReference type="PANTHER" id="PTHR30480">
    <property type="entry name" value="BETA-HEXOSAMINIDASE-RELATED"/>
    <property type="match status" value="1"/>
</dbReference>
<dbReference type="EMBL" id="LT629772">
    <property type="protein sequence ID" value="SDS40240.1"/>
    <property type="molecule type" value="Genomic_DNA"/>
</dbReference>
<evidence type="ECO:0000259" key="4">
    <source>
        <dbReference type="Pfam" id="PF00933"/>
    </source>
</evidence>
<protein>
    <submittedName>
        <fullName evidence="5">Beta-N-acetylhexosaminidase</fullName>
    </submittedName>
</protein>
<dbReference type="PANTHER" id="PTHR30480:SF16">
    <property type="entry name" value="GLYCOSIDE HYDROLASE FAMILY 3 DOMAIN PROTEIN"/>
    <property type="match status" value="1"/>
</dbReference>
<keyword evidence="3" id="KW-0326">Glycosidase</keyword>
<dbReference type="Proteomes" id="UP000199103">
    <property type="component" value="Chromosome I"/>
</dbReference>
<dbReference type="InterPro" id="IPR050226">
    <property type="entry name" value="NagZ_Beta-hexosaminidase"/>
</dbReference>
<dbReference type="GO" id="GO:0009254">
    <property type="term" value="P:peptidoglycan turnover"/>
    <property type="evidence" value="ECO:0007669"/>
    <property type="project" value="TreeGrafter"/>
</dbReference>
<evidence type="ECO:0000313" key="5">
    <source>
        <dbReference type="EMBL" id="SDS40240.1"/>
    </source>
</evidence>
<dbReference type="GO" id="GO:0004553">
    <property type="term" value="F:hydrolase activity, hydrolyzing O-glycosyl compounds"/>
    <property type="evidence" value="ECO:0007669"/>
    <property type="project" value="InterPro"/>
</dbReference>
<proteinExistence type="inferred from homology"/>
<name>A0A1H1RX20_9ACTN</name>
<gene>
    <name evidence="5" type="ORF">SAMN04489812_1801</name>
</gene>
<evidence type="ECO:0000313" key="6">
    <source>
        <dbReference type="Proteomes" id="UP000199103"/>
    </source>
</evidence>
<comment type="similarity">
    <text evidence="1">Belongs to the glycosyl hydrolase 3 family.</text>
</comment>